<feature type="signal peptide" evidence="1">
    <location>
        <begin position="1"/>
        <end position="21"/>
    </location>
</feature>
<sequence>MSLPWLELPSLSLAAAPTTAAAVSQPSAATLENQLSNASATPSARCYLLEIPVELRLQIYQFVWDRPAEGVIHCHAHSPEEWQISTHDSNHFSRTKSAELLRTCLLIHNEACSVLYNQTTFCLHPRIELAWKSRLMVPTARQQYCVRHVLIDIELDHIYYTTVQVDKMCALLAMLVQRRSPPTIRAADSSNDVFGPPRLPNLELTMRNRGVDLESGTLAAKVWGAVLREAARVDEMKRARAELRVVGGGL</sequence>
<evidence type="ECO:0000313" key="2">
    <source>
        <dbReference type="EMBL" id="KAK3053912.1"/>
    </source>
</evidence>
<protein>
    <submittedName>
        <fullName evidence="2">Uncharacterized protein</fullName>
    </submittedName>
</protein>
<comment type="caution">
    <text evidence="2">The sequence shown here is derived from an EMBL/GenBank/DDBJ whole genome shotgun (WGS) entry which is preliminary data.</text>
</comment>
<accession>A0AAJ0DH33</accession>
<proteinExistence type="predicted"/>
<reference evidence="2" key="1">
    <citation type="submission" date="2023-04" db="EMBL/GenBank/DDBJ databases">
        <title>Black Yeasts Isolated from many extreme environments.</title>
        <authorList>
            <person name="Coleine C."/>
            <person name="Stajich J.E."/>
            <person name="Selbmann L."/>
        </authorList>
    </citation>
    <scope>NUCLEOTIDE SEQUENCE</scope>
    <source>
        <strain evidence="2">CCFEE 5312</strain>
    </source>
</reference>
<keyword evidence="3" id="KW-1185">Reference proteome</keyword>
<dbReference type="InterPro" id="IPR038883">
    <property type="entry name" value="AN11006-like"/>
</dbReference>
<dbReference type="PANTHER" id="PTHR42085:SF2">
    <property type="entry name" value="F-BOX DOMAIN-CONTAINING PROTEIN"/>
    <property type="match status" value="1"/>
</dbReference>
<keyword evidence="1" id="KW-0732">Signal</keyword>
<feature type="chain" id="PRO_5042586911" evidence="1">
    <location>
        <begin position="22"/>
        <end position="250"/>
    </location>
</feature>
<evidence type="ECO:0000313" key="3">
    <source>
        <dbReference type="Proteomes" id="UP001271007"/>
    </source>
</evidence>
<dbReference type="Proteomes" id="UP001271007">
    <property type="component" value="Unassembled WGS sequence"/>
</dbReference>
<organism evidence="2 3">
    <name type="scientific">Extremus antarcticus</name>
    <dbReference type="NCBI Taxonomy" id="702011"/>
    <lineage>
        <taxon>Eukaryota</taxon>
        <taxon>Fungi</taxon>
        <taxon>Dikarya</taxon>
        <taxon>Ascomycota</taxon>
        <taxon>Pezizomycotina</taxon>
        <taxon>Dothideomycetes</taxon>
        <taxon>Dothideomycetidae</taxon>
        <taxon>Mycosphaerellales</taxon>
        <taxon>Extremaceae</taxon>
        <taxon>Extremus</taxon>
    </lineage>
</organism>
<evidence type="ECO:0000256" key="1">
    <source>
        <dbReference type="SAM" id="SignalP"/>
    </source>
</evidence>
<dbReference type="PANTHER" id="PTHR42085">
    <property type="entry name" value="F-BOX DOMAIN-CONTAINING PROTEIN"/>
    <property type="match status" value="1"/>
</dbReference>
<gene>
    <name evidence="2" type="ORF">LTR09_005192</name>
</gene>
<name>A0AAJ0DH33_9PEZI</name>
<dbReference type="EMBL" id="JAWDJX010000014">
    <property type="protein sequence ID" value="KAK3053912.1"/>
    <property type="molecule type" value="Genomic_DNA"/>
</dbReference>
<dbReference type="AlphaFoldDB" id="A0AAJ0DH33"/>